<proteinExistence type="predicted"/>
<sequence length="54" mass="5481">MENVSSAAIDPIAASALWVIRQDAATAAISAATEALVEGHDGQGLRVRSGVDAF</sequence>
<reference evidence="1 2" key="1">
    <citation type="submission" date="2024-10" db="EMBL/GenBank/DDBJ databases">
        <title>Novel secondary metabolite-producing bacteria for plant disease control.</title>
        <authorList>
            <person name="Chevrette M."/>
        </authorList>
    </citation>
    <scope>NUCLEOTIDE SEQUENCE [LARGE SCALE GENOMIC DNA]</scope>
    <source>
        <strain evidence="1 2">J30 TE3557</strain>
    </source>
</reference>
<organism evidence="1 2">
    <name type="scientific">Paenarthrobacter histidinolovorans</name>
    <dbReference type="NCBI Taxonomy" id="43664"/>
    <lineage>
        <taxon>Bacteria</taxon>
        <taxon>Bacillati</taxon>
        <taxon>Actinomycetota</taxon>
        <taxon>Actinomycetes</taxon>
        <taxon>Micrococcales</taxon>
        <taxon>Micrococcaceae</taxon>
        <taxon>Paenarthrobacter</taxon>
    </lineage>
</organism>
<dbReference type="EMBL" id="JBIYEW010000003">
    <property type="protein sequence ID" value="MFK4640158.1"/>
    <property type="molecule type" value="Genomic_DNA"/>
</dbReference>
<dbReference type="Proteomes" id="UP001620520">
    <property type="component" value="Unassembled WGS sequence"/>
</dbReference>
<keyword evidence="2" id="KW-1185">Reference proteome</keyword>
<evidence type="ECO:0000313" key="1">
    <source>
        <dbReference type="EMBL" id="MFK4640158.1"/>
    </source>
</evidence>
<protein>
    <submittedName>
        <fullName evidence="1">Uncharacterized protein</fullName>
    </submittedName>
</protein>
<gene>
    <name evidence="1" type="ORF">ABIA52_003047</name>
</gene>
<comment type="caution">
    <text evidence="1">The sequence shown here is derived from an EMBL/GenBank/DDBJ whole genome shotgun (WGS) entry which is preliminary data.</text>
</comment>
<name>A0ABW8N9C0_9MICC</name>
<accession>A0ABW8N9C0</accession>
<evidence type="ECO:0000313" key="2">
    <source>
        <dbReference type="Proteomes" id="UP001620520"/>
    </source>
</evidence>
<dbReference type="RefSeq" id="WP_404594909.1">
    <property type="nucleotide sequence ID" value="NZ_JBIYEW010000003.1"/>
</dbReference>